<comment type="caution">
    <text evidence="2">The sequence shown here is derived from an EMBL/GenBank/DDBJ whole genome shotgun (WGS) entry which is preliminary data.</text>
</comment>
<proteinExistence type="predicted"/>
<evidence type="ECO:0000256" key="1">
    <source>
        <dbReference type="SAM" id="MobiDB-lite"/>
    </source>
</evidence>
<feature type="compositionally biased region" description="Polar residues" evidence="1">
    <location>
        <begin position="1"/>
        <end position="23"/>
    </location>
</feature>
<dbReference type="EMBL" id="JBEDUW010000005">
    <property type="protein sequence ID" value="KAK9929162.1"/>
    <property type="molecule type" value="Genomic_DNA"/>
</dbReference>
<protein>
    <recommendedName>
        <fullName evidence="4">TTF-type domain-containing protein</fullName>
    </recommendedName>
</protein>
<dbReference type="Proteomes" id="UP001457282">
    <property type="component" value="Unassembled WGS sequence"/>
</dbReference>
<name>A0AAW1X0F1_RUBAR</name>
<organism evidence="2 3">
    <name type="scientific">Rubus argutus</name>
    <name type="common">Southern blackberry</name>
    <dbReference type="NCBI Taxonomy" id="59490"/>
    <lineage>
        <taxon>Eukaryota</taxon>
        <taxon>Viridiplantae</taxon>
        <taxon>Streptophyta</taxon>
        <taxon>Embryophyta</taxon>
        <taxon>Tracheophyta</taxon>
        <taxon>Spermatophyta</taxon>
        <taxon>Magnoliopsida</taxon>
        <taxon>eudicotyledons</taxon>
        <taxon>Gunneridae</taxon>
        <taxon>Pentapetalae</taxon>
        <taxon>rosids</taxon>
        <taxon>fabids</taxon>
        <taxon>Rosales</taxon>
        <taxon>Rosaceae</taxon>
        <taxon>Rosoideae</taxon>
        <taxon>Rosoideae incertae sedis</taxon>
        <taxon>Rubus</taxon>
    </lineage>
</organism>
<accession>A0AAW1X0F1</accession>
<evidence type="ECO:0000313" key="3">
    <source>
        <dbReference type="Proteomes" id="UP001457282"/>
    </source>
</evidence>
<reference evidence="2 3" key="1">
    <citation type="journal article" date="2023" name="G3 (Bethesda)">
        <title>A chromosome-length genome assembly and annotation of blackberry (Rubus argutus, cv. 'Hillquist').</title>
        <authorList>
            <person name="Bruna T."/>
            <person name="Aryal R."/>
            <person name="Dudchenko O."/>
            <person name="Sargent D.J."/>
            <person name="Mead D."/>
            <person name="Buti M."/>
            <person name="Cavallini A."/>
            <person name="Hytonen T."/>
            <person name="Andres J."/>
            <person name="Pham M."/>
            <person name="Weisz D."/>
            <person name="Mascagni F."/>
            <person name="Usai G."/>
            <person name="Natali L."/>
            <person name="Bassil N."/>
            <person name="Fernandez G.E."/>
            <person name="Lomsadze A."/>
            <person name="Armour M."/>
            <person name="Olukolu B."/>
            <person name="Poorten T."/>
            <person name="Britton C."/>
            <person name="Davik J."/>
            <person name="Ashrafi H."/>
            <person name="Aiden E.L."/>
            <person name="Borodovsky M."/>
            <person name="Worthington M."/>
        </authorList>
    </citation>
    <scope>NUCLEOTIDE SEQUENCE [LARGE SCALE GENOMIC DNA]</scope>
    <source>
        <strain evidence="2">PI 553951</strain>
    </source>
</reference>
<gene>
    <name evidence="2" type="ORF">M0R45_026268</name>
</gene>
<sequence length="247" mass="28378">MSSGSSQASISTPILDEQQQPSESAPLDYSQPQSVEYDPQANTNALERDPGKRCPIWKYLVNEREIVRRAYILLGPFQPKLKDYPLSPHGSQNRKFNYDWLENNPWLEYSIHVDKIFCFPCFHFDKENSKSPAYTVDGMRNWKSKDVLRYHVDPTRLGDLGSDPTRLGEPGEEREASTVMSFRRLGFGDGESDTGWHDSTTMARLRSFCFGLCGREQRGCGRRQRSREVAAGQWRREMRRLGRGTGC</sequence>
<feature type="region of interest" description="Disordered" evidence="1">
    <location>
        <begin position="1"/>
        <end position="37"/>
    </location>
</feature>
<keyword evidence="3" id="KW-1185">Reference proteome</keyword>
<evidence type="ECO:0008006" key="4">
    <source>
        <dbReference type="Google" id="ProtNLM"/>
    </source>
</evidence>
<evidence type="ECO:0000313" key="2">
    <source>
        <dbReference type="EMBL" id="KAK9929162.1"/>
    </source>
</evidence>
<dbReference type="AlphaFoldDB" id="A0AAW1X0F1"/>